<organism evidence="1 2">
    <name type="scientific">Pleionea mediterranea</name>
    <dbReference type="NCBI Taxonomy" id="523701"/>
    <lineage>
        <taxon>Bacteria</taxon>
        <taxon>Pseudomonadati</taxon>
        <taxon>Pseudomonadota</taxon>
        <taxon>Gammaproteobacteria</taxon>
        <taxon>Oceanospirillales</taxon>
        <taxon>Pleioneaceae</taxon>
        <taxon>Pleionea</taxon>
    </lineage>
</organism>
<reference evidence="1 2" key="1">
    <citation type="submission" date="2018-05" db="EMBL/GenBank/DDBJ databases">
        <title>Genomic Encyclopedia of Type Strains, Phase IV (KMG-IV): sequencing the most valuable type-strain genomes for metagenomic binning, comparative biology and taxonomic classification.</title>
        <authorList>
            <person name="Goeker M."/>
        </authorList>
    </citation>
    <scope>NUCLEOTIDE SEQUENCE [LARGE SCALE GENOMIC DNA]</scope>
    <source>
        <strain evidence="1 2">DSM 25350</strain>
    </source>
</reference>
<evidence type="ECO:0000313" key="1">
    <source>
        <dbReference type="EMBL" id="PWK47851.1"/>
    </source>
</evidence>
<comment type="caution">
    <text evidence="1">The sequence shown here is derived from an EMBL/GenBank/DDBJ whole genome shotgun (WGS) entry which is preliminary data.</text>
</comment>
<dbReference type="Proteomes" id="UP000245790">
    <property type="component" value="Unassembled WGS sequence"/>
</dbReference>
<dbReference type="OrthoDB" id="8221747at2"/>
<dbReference type="Gene3D" id="2.40.50.120">
    <property type="match status" value="1"/>
</dbReference>
<keyword evidence="2" id="KW-1185">Reference proteome</keyword>
<dbReference type="PROSITE" id="PS51257">
    <property type="entry name" value="PROKAR_LIPOPROTEIN"/>
    <property type="match status" value="1"/>
</dbReference>
<protein>
    <submittedName>
        <fullName evidence="1">Uncharacterized protein</fullName>
    </submittedName>
</protein>
<name>A0A316FFZ7_9GAMM</name>
<dbReference type="SUPFAM" id="SSF50242">
    <property type="entry name" value="TIMP-like"/>
    <property type="match status" value="1"/>
</dbReference>
<accession>A0A316FFZ7</accession>
<evidence type="ECO:0000313" key="2">
    <source>
        <dbReference type="Proteomes" id="UP000245790"/>
    </source>
</evidence>
<gene>
    <name evidence="1" type="ORF">C8D97_11065</name>
</gene>
<proteinExistence type="predicted"/>
<dbReference type="AlphaFoldDB" id="A0A316FFZ7"/>
<dbReference type="EMBL" id="QGGU01000010">
    <property type="protein sequence ID" value="PWK47851.1"/>
    <property type="molecule type" value="Genomic_DNA"/>
</dbReference>
<sequence>MKVILIVILLVMFSPSGISCSCIITKSLKERFEAPSVIAVLEVDSSVYIESNGQSNFIQYTLKTMESIKGNSPEFYTTEVRVPTNTCTRKLEQDERVLIIKYDSSSKINASSCSPYVNLKYFEQYNPNWRWLAKNADKDQEFFDSINSEKSIIVEKLLKEPVFVDLASTFDDYLISKLERIAYADTRNIRHNERVMVGNIVQEIIESYYYQDNLVYLRGEQIVRSFLMNRFVIKVNG</sequence>
<dbReference type="RefSeq" id="WP_109764389.1">
    <property type="nucleotide sequence ID" value="NZ_QGGU01000010.1"/>
</dbReference>
<dbReference type="InterPro" id="IPR008993">
    <property type="entry name" value="TIMP-like_OB-fold"/>
</dbReference>